<evidence type="ECO:0000256" key="1">
    <source>
        <dbReference type="ARBA" id="ARBA00023125"/>
    </source>
</evidence>
<evidence type="ECO:0000313" key="3">
    <source>
        <dbReference type="EMBL" id="TCK99468.1"/>
    </source>
</evidence>
<dbReference type="PANTHER" id="PTHR46797:SF1">
    <property type="entry name" value="METHYLPHOSPHONATE SYNTHASE"/>
    <property type="match status" value="1"/>
</dbReference>
<organism evidence="3 4">
    <name type="scientific">Shimia isoporae</name>
    <dbReference type="NCBI Taxonomy" id="647720"/>
    <lineage>
        <taxon>Bacteria</taxon>
        <taxon>Pseudomonadati</taxon>
        <taxon>Pseudomonadota</taxon>
        <taxon>Alphaproteobacteria</taxon>
        <taxon>Rhodobacterales</taxon>
        <taxon>Roseobacteraceae</taxon>
    </lineage>
</organism>
<dbReference type="Gene3D" id="1.10.260.40">
    <property type="entry name" value="lambda repressor-like DNA-binding domains"/>
    <property type="match status" value="1"/>
</dbReference>
<dbReference type="Pfam" id="PF01381">
    <property type="entry name" value="HTH_3"/>
    <property type="match status" value="1"/>
</dbReference>
<gene>
    <name evidence="3" type="ORF">BXY66_3973</name>
</gene>
<evidence type="ECO:0000313" key="4">
    <source>
        <dbReference type="Proteomes" id="UP000295673"/>
    </source>
</evidence>
<evidence type="ECO:0000259" key="2">
    <source>
        <dbReference type="PROSITE" id="PS50943"/>
    </source>
</evidence>
<dbReference type="SMART" id="SM00530">
    <property type="entry name" value="HTH_XRE"/>
    <property type="match status" value="1"/>
</dbReference>
<dbReference type="GO" id="GO:0003677">
    <property type="term" value="F:DNA binding"/>
    <property type="evidence" value="ECO:0007669"/>
    <property type="project" value="UniProtKB-KW"/>
</dbReference>
<dbReference type="InterPro" id="IPR010982">
    <property type="entry name" value="Lambda_DNA-bd_dom_sf"/>
</dbReference>
<keyword evidence="1" id="KW-0238">DNA-binding</keyword>
<accession>A0A4R1N845</accession>
<dbReference type="CDD" id="cd00093">
    <property type="entry name" value="HTH_XRE"/>
    <property type="match status" value="1"/>
</dbReference>
<dbReference type="PROSITE" id="PS50943">
    <property type="entry name" value="HTH_CROC1"/>
    <property type="match status" value="1"/>
</dbReference>
<dbReference type="SUPFAM" id="SSF47413">
    <property type="entry name" value="lambda repressor-like DNA-binding domains"/>
    <property type="match status" value="1"/>
</dbReference>
<comment type="caution">
    <text evidence="3">The sequence shown here is derived from an EMBL/GenBank/DDBJ whole genome shotgun (WGS) entry which is preliminary data.</text>
</comment>
<name>A0A4R1N845_9RHOB</name>
<dbReference type="EMBL" id="SMGR01000005">
    <property type="protein sequence ID" value="TCK99468.1"/>
    <property type="molecule type" value="Genomic_DNA"/>
</dbReference>
<dbReference type="Proteomes" id="UP000295673">
    <property type="component" value="Unassembled WGS sequence"/>
</dbReference>
<reference evidence="3 4" key="1">
    <citation type="submission" date="2019-03" db="EMBL/GenBank/DDBJ databases">
        <title>Genomic Encyclopedia of Archaeal and Bacterial Type Strains, Phase II (KMG-II): from individual species to whole genera.</title>
        <authorList>
            <person name="Goeker M."/>
        </authorList>
    </citation>
    <scope>NUCLEOTIDE SEQUENCE [LARGE SCALE GENOMIC DNA]</scope>
    <source>
        <strain evidence="3 4">DSM 26433</strain>
    </source>
</reference>
<sequence>MKKIQRSDYKALRTCLKEMRKQNGFTQIQLAEAIGADQSDISKIERGERRLDVVELVHICRALGIATETFIAALEAHLSGDKHHV</sequence>
<dbReference type="GO" id="GO:0003700">
    <property type="term" value="F:DNA-binding transcription factor activity"/>
    <property type="evidence" value="ECO:0007669"/>
    <property type="project" value="TreeGrafter"/>
</dbReference>
<proteinExistence type="predicted"/>
<dbReference type="OrthoDB" id="9803379at2"/>
<dbReference type="RefSeq" id="WP_132862072.1">
    <property type="nucleotide sequence ID" value="NZ_SMGR01000005.1"/>
</dbReference>
<dbReference type="GO" id="GO:0005829">
    <property type="term" value="C:cytosol"/>
    <property type="evidence" value="ECO:0007669"/>
    <property type="project" value="TreeGrafter"/>
</dbReference>
<keyword evidence="4" id="KW-1185">Reference proteome</keyword>
<dbReference type="PANTHER" id="PTHR46797">
    <property type="entry name" value="HTH-TYPE TRANSCRIPTIONAL REGULATOR"/>
    <property type="match status" value="1"/>
</dbReference>
<protein>
    <submittedName>
        <fullName evidence="3">Helix-turn-helix protein</fullName>
    </submittedName>
</protein>
<dbReference type="InterPro" id="IPR001387">
    <property type="entry name" value="Cro/C1-type_HTH"/>
</dbReference>
<dbReference type="InterPro" id="IPR050807">
    <property type="entry name" value="TransReg_Diox_bact_type"/>
</dbReference>
<dbReference type="AlphaFoldDB" id="A0A4R1N845"/>
<feature type="domain" description="HTH cro/C1-type" evidence="2">
    <location>
        <begin position="16"/>
        <end position="70"/>
    </location>
</feature>